<keyword evidence="2" id="KW-1185">Reference proteome</keyword>
<evidence type="ECO:0000313" key="1">
    <source>
        <dbReference type="EMBL" id="CAG8837761.1"/>
    </source>
</evidence>
<dbReference type="EMBL" id="CAJVQB010056586">
    <property type="protein sequence ID" value="CAG8837761.1"/>
    <property type="molecule type" value="Genomic_DNA"/>
</dbReference>
<feature type="non-terminal residue" evidence="1">
    <location>
        <position position="1"/>
    </location>
</feature>
<sequence length="54" mass="6389">EDVNMMDIEEEGLPIEQEAFKASMQKHTTIPKVEAIQIENTSSWRTYYSYHLKQ</sequence>
<organism evidence="1 2">
    <name type="scientific">Gigaspora margarita</name>
    <dbReference type="NCBI Taxonomy" id="4874"/>
    <lineage>
        <taxon>Eukaryota</taxon>
        <taxon>Fungi</taxon>
        <taxon>Fungi incertae sedis</taxon>
        <taxon>Mucoromycota</taxon>
        <taxon>Glomeromycotina</taxon>
        <taxon>Glomeromycetes</taxon>
        <taxon>Diversisporales</taxon>
        <taxon>Gigasporaceae</taxon>
        <taxon>Gigaspora</taxon>
    </lineage>
</organism>
<reference evidence="1 2" key="1">
    <citation type="submission" date="2021-06" db="EMBL/GenBank/DDBJ databases">
        <authorList>
            <person name="Kallberg Y."/>
            <person name="Tangrot J."/>
            <person name="Rosling A."/>
        </authorList>
    </citation>
    <scope>NUCLEOTIDE SEQUENCE [LARGE SCALE GENOMIC DNA]</scope>
    <source>
        <strain evidence="1 2">120-4 pot B 10/14</strain>
    </source>
</reference>
<comment type="caution">
    <text evidence="1">The sequence shown here is derived from an EMBL/GenBank/DDBJ whole genome shotgun (WGS) entry which is preliminary data.</text>
</comment>
<protein>
    <submittedName>
        <fullName evidence="1">33927_t:CDS:1</fullName>
    </submittedName>
</protein>
<gene>
    <name evidence="1" type="ORF">GMARGA_LOCUS33648</name>
</gene>
<name>A0ABN7WQ59_GIGMA</name>
<proteinExistence type="predicted"/>
<accession>A0ABN7WQ59</accession>
<dbReference type="Proteomes" id="UP000789901">
    <property type="component" value="Unassembled WGS sequence"/>
</dbReference>
<evidence type="ECO:0000313" key="2">
    <source>
        <dbReference type="Proteomes" id="UP000789901"/>
    </source>
</evidence>